<dbReference type="GO" id="GO:0005524">
    <property type="term" value="F:ATP binding"/>
    <property type="evidence" value="ECO:0007669"/>
    <property type="project" value="InterPro"/>
</dbReference>
<reference evidence="2" key="1">
    <citation type="journal article" date="2010" name="Nature">
        <title>The dynamic genome of Hydra.</title>
        <authorList>
            <person name="Chapman J.A."/>
            <person name="Kirkness E.F."/>
            <person name="Simakov O."/>
            <person name="Hampson S.E."/>
            <person name="Mitros T."/>
            <person name="Weinmaier T."/>
            <person name="Rattei T."/>
            <person name="Balasubramanian P.G."/>
            <person name="Borman J."/>
            <person name="Busam D."/>
            <person name="Disbennett K."/>
            <person name="Pfannkoch C."/>
            <person name="Sumin N."/>
            <person name="Sutton G."/>
            <person name="Viswanathan L."/>
            <person name="Walenz B."/>
            <person name="Goodstein D.M."/>
            <person name="Hellsten U."/>
            <person name="Kawashima T."/>
            <person name="Prochnik S.E."/>
            <person name="Putnam N.H."/>
            <person name="Shu S."/>
            <person name="Blumberg B."/>
            <person name="Dana C.E."/>
            <person name="Gee L."/>
            <person name="Kibler D.F."/>
            <person name="Law L."/>
            <person name="Lindgens D."/>
            <person name="Martinez D.E."/>
            <person name="Peng J."/>
            <person name="Wigge P.A."/>
            <person name="Bertulat B."/>
            <person name="Guder C."/>
            <person name="Nakamura Y."/>
            <person name="Ozbek S."/>
            <person name="Watanabe H."/>
            <person name="Khalturin K."/>
            <person name="Hemmrich G."/>
            <person name="Franke A."/>
            <person name="Augustin R."/>
            <person name="Fraune S."/>
            <person name="Hayakawa E."/>
            <person name="Hayakawa S."/>
            <person name="Hirose M."/>
            <person name="Hwang J."/>
            <person name="Ikeo K."/>
            <person name="Nishimiya-Fujisawa C."/>
            <person name="Ogura A."/>
            <person name="Takahashi T."/>
            <person name="Steinmetz P.R."/>
            <person name="Zhang X."/>
            <person name="Aufschnaiter R."/>
            <person name="Eder M.K."/>
            <person name="Gorny A.K."/>
            <person name="Salvenmoser W."/>
            <person name="Heimberg A.M."/>
            <person name="Wheeler B.M."/>
            <person name="Peterson K.J."/>
            <person name="Boettger A."/>
            <person name="Tischler P."/>
            <person name="Wolf A."/>
            <person name="Gojobori T."/>
            <person name="Remington K.A."/>
            <person name="Strausberg R.L."/>
            <person name="Venter J."/>
            <person name="Technau U."/>
            <person name="Hobmayer B."/>
            <person name="Bosch T.C."/>
            <person name="Holstein T.W."/>
            <person name="Fujisawa T."/>
            <person name="Bode H.R."/>
            <person name="David C.N."/>
            <person name="Rokhsar D.S."/>
            <person name="Steele R.E."/>
        </authorList>
    </citation>
    <scope>NUCLEOTIDE SEQUENCE</scope>
</reference>
<evidence type="ECO:0000313" key="2">
    <source>
        <dbReference type="EMBL" id="CBA27466.1"/>
    </source>
</evidence>
<proteinExistence type="predicted"/>
<accession>C9Y7Z1</accession>
<dbReference type="SMART" id="SM00382">
    <property type="entry name" value="AAA"/>
    <property type="match status" value="1"/>
</dbReference>
<gene>
    <name evidence="2" type="ORF">Csp_A02420</name>
</gene>
<dbReference type="InterPro" id="IPR051396">
    <property type="entry name" value="Bact_Antivir_Def_Nuclease"/>
</dbReference>
<organism evidence="2">
    <name type="scientific">Curvibacter symbiont subsp. Hydra magnipapillata</name>
    <dbReference type="NCBI Taxonomy" id="667019"/>
    <lineage>
        <taxon>Bacteria</taxon>
        <taxon>Pseudomonadati</taxon>
        <taxon>Pseudomonadota</taxon>
        <taxon>Betaproteobacteria</taxon>
        <taxon>Burkholderiales</taxon>
        <taxon>Comamonadaceae</taxon>
        <taxon>Curvibacter</taxon>
    </lineage>
</organism>
<dbReference type="AlphaFoldDB" id="C9Y7Z1"/>
<dbReference type="EMBL" id="FN543104">
    <property type="protein sequence ID" value="CBA27466.1"/>
    <property type="molecule type" value="Genomic_DNA"/>
</dbReference>
<feature type="domain" description="AAA+ ATPase" evidence="1">
    <location>
        <begin position="28"/>
        <end position="321"/>
    </location>
</feature>
<dbReference type="InterPro" id="IPR038729">
    <property type="entry name" value="Rad50/SbcC_AAA"/>
</dbReference>
<sequence length="553" mass="60709">MAAKVQVKSLTFGKPPFRKLGNINIEFAHRLTLIAGHNGIGKSTILGLVANTFGITERGGPKSYFGEPYYANIERIVYLALAEVAEAQKDLASAPVVTANVNGIEVKKRCAMTQRTEWKRARVVPRTIDKAEDDTVGQDAKIPLPTIYLGMRRLASAGEADEKEVASSQLDMHLADSTLMVAFVSSVIHGTELNTDVTHQTIKGSKKKTAQPGYTNHDALAVSMGQDSLGSMATALASFNQLKREMGEAYPGGLLVIDEMDVGFHPHAIERLAKSLKTYANQLDLQIIATTHSPRLIEAIHPDGNGNANAPDKVIYLLDTKYPRLATDQSLQAMLSDMSMTQDKEKPTRKAKPKLAVYFEDDEAAQFCASLIPAAKKTALSKKYGVHINWIPLGIGGSHLVKLPEKDPLFLDRVLIVDADTSVHQEAAARGNIVKLPNVPGTTGVARSLENTTKQFLRDISDTADGPLRKALINLNTQNPTTDKIYVNFFQDGDGESTKREKTKIWWKKHWTKLKNWGVIEQWAVVYKPEVDKFEAAFEAAVARTAGRLKDKA</sequence>
<dbReference type="Pfam" id="PF13304">
    <property type="entry name" value="AAA_21"/>
    <property type="match status" value="1"/>
</dbReference>
<dbReference type="InterPro" id="IPR003593">
    <property type="entry name" value="AAA+_ATPase"/>
</dbReference>
<dbReference type="InterPro" id="IPR027417">
    <property type="entry name" value="P-loop_NTPase"/>
</dbReference>
<dbReference type="Pfam" id="PF13476">
    <property type="entry name" value="AAA_23"/>
    <property type="match status" value="1"/>
</dbReference>
<dbReference type="InterPro" id="IPR003959">
    <property type="entry name" value="ATPase_AAA_core"/>
</dbReference>
<dbReference type="SUPFAM" id="SSF52540">
    <property type="entry name" value="P-loop containing nucleoside triphosphate hydrolases"/>
    <property type="match status" value="1"/>
</dbReference>
<evidence type="ECO:0000259" key="1">
    <source>
        <dbReference type="SMART" id="SM00382"/>
    </source>
</evidence>
<name>C9Y7Z1_CURXX</name>
<dbReference type="Gene3D" id="3.40.50.300">
    <property type="entry name" value="P-loop containing nucleotide triphosphate hydrolases"/>
    <property type="match status" value="2"/>
</dbReference>
<dbReference type="PANTHER" id="PTHR43581">
    <property type="entry name" value="ATP/GTP PHOSPHATASE"/>
    <property type="match status" value="1"/>
</dbReference>
<protein>
    <recommendedName>
        <fullName evidence="1">AAA+ ATPase domain-containing protein</fullName>
    </recommendedName>
</protein>
<dbReference type="PANTHER" id="PTHR43581:SF4">
    <property type="entry name" value="ATP_GTP PHOSPHATASE"/>
    <property type="match status" value="1"/>
</dbReference>
<dbReference type="GO" id="GO:0006302">
    <property type="term" value="P:double-strand break repair"/>
    <property type="evidence" value="ECO:0007669"/>
    <property type="project" value="InterPro"/>
</dbReference>
<dbReference type="GO" id="GO:0016887">
    <property type="term" value="F:ATP hydrolysis activity"/>
    <property type="evidence" value="ECO:0007669"/>
    <property type="project" value="InterPro"/>
</dbReference>